<protein>
    <submittedName>
        <fullName evidence="2">Uncharacterized protein</fullName>
    </submittedName>
</protein>
<feature type="region of interest" description="Disordered" evidence="1">
    <location>
        <begin position="12"/>
        <end position="39"/>
    </location>
</feature>
<dbReference type="Proteomes" id="UP000008743">
    <property type="component" value="Unassembled WGS sequence"/>
</dbReference>
<evidence type="ECO:0000313" key="3">
    <source>
        <dbReference type="Proteomes" id="UP000008743"/>
    </source>
</evidence>
<dbReference type="AlphaFoldDB" id="A0A0D2USU1"/>
<organism evidence="2 3">
    <name type="scientific">Capsaspora owczarzaki (strain ATCC 30864)</name>
    <dbReference type="NCBI Taxonomy" id="595528"/>
    <lineage>
        <taxon>Eukaryota</taxon>
        <taxon>Filasterea</taxon>
        <taxon>Capsaspora</taxon>
    </lineage>
</organism>
<accession>A0A0D2USU1</accession>
<feature type="compositionally biased region" description="Polar residues" evidence="1">
    <location>
        <begin position="26"/>
        <end position="39"/>
    </location>
</feature>
<feature type="region of interest" description="Disordered" evidence="1">
    <location>
        <begin position="277"/>
        <end position="296"/>
    </location>
</feature>
<gene>
    <name evidence="2" type="ORF">CAOG_008073</name>
</gene>
<sequence length="402" mass="43394">MSFPLYSSLAIPTLASSPHPSRAQLVPSQGFPSHPTTATEELTQIPNARVSKTIKRQMLFGLHDDAEDEDVGGARTMALADGTFSDTLVPGGGDSQADRQPKRAREESETPAKVPTRATDVRPRRSLNRMYDRMNQRLIAAMPQREQDGVEGHPRNENAVPVARKATAGRLSLREHTTATPDAAEGLRHTQTAMLNHQSGMITSLRLSSRAGRSPSPALLAQAAIMHSANRGHTTPVLSSEPNWAHATPVLFSEPGQTRKISSSTLQTASDTHLHEVAPSAAPSNPPIQLPVRTSSPEPDFVKMGAALRDEDAIVPKFRPAAVARAEEHLHDARKKVAPFMTAALERSDRRQSGIGTGAEAYSLLNRYGVEEVDEVAGAVAGIAINRAHLLARKRQLGLQQE</sequence>
<name>A0A0D2USU1_CAPO3</name>
<evidence type="ECO:0000256" key="1">
    <source>
        <dbReference type="SAM" id="MobiDB-lite"/>
    </source>
</evidence>
<feature type="compositionally biased region" description="Basic and acidic residues" evidence="1">
    <location>
        <begin position="96"/>
        <end position="110"/>
    </location>
</feature>
<keyword evidence="3" id="KW-1185">Reference proteome</keyword>
<feature type="region of interest" description="Disordered" evidence="1">
    <location>
        <begin position="83"/>
        <end position="120"/>
    </location>
</feature>
<proteinExistence type="predicted"/>
<dbReference type="EMBL" id="KE346376">
    <property type="protein sequence ID" value="KJE98031.1"/>
    <property type="molecule type" value="Genomic_DNA"/>
</dbReference>
<evidence type="ECO:0000313" key="2">
    <source>
        <dbReference type="EMBL" id="KJE98031.1"/>
    </source>
</evidence>
<reference evidence="3" key="1">
    <citation type="submission" date="2011-02" db="EMBL/GenBank/DDBJ databases">
        <title>The Genome Sequence of Capsaspora owczarzaki ATCC 30864.</title>
        <authorList>
            <person name="Russ C."/>
            <person name="Cuomo C."/>
            <person name="Burger G."/>
            <person name="Gray M.W."/>
            <person name="Holland P.W.H."/>
            <person name="King N."/>
            <person name="Lang F.B.F."/>
            <person name="Roger A.J."/>
            <person name="Ruiz-Trillo I."/>
            <person name="Young S.K."/>
            <person name="Zeng Q."/>
            <person name="Gargeya S."/>
            <person name="Alvarado L."/>
            <person name="Berlin A."/>
            <person name="Chapman S.B."/>
            <person name="Chen Z."/>
            <person name="Freedman E."/>
            <person name="Gellesch M."/>
            <person name="Goldberg J."/>
            <person name="Griggs A."/>
            <person name="Gujja S."/>
            <person name="Heilman E."/>
            <person name="Heiman D."/>
            <person name="Howarth C."/>
            <person name="Mehta T."/>
            <person name="Neiman D."/>
            <person name="Pearson M."/>
            <person name="Roberts A."/>
            <person name="Saif S."/>
            <person name="Shea T."/>
            <person name="Shenoy N."/>
            <person name="Sisk P."/>
            <person name="Stolte C."/>
            <person name="Sykes S."/>
            <person name="White J."/>
            <person name="Yandava C."/>
            <person name="Haas B."/>
            <person name="Nusbaum C."/>
            <person name="Birren B."/>
        </authorList>
    </citation>
    <scope>NUCLEOTIDE SEQUENCE</scope>
    <source>
        <strain evidence="3">ATCC 30864</strain>
    </source>
</reference>